<protein>
    <submittedName>
        <fullName evidence="2">Uncharacterized protein</fullName>
    </submittedName>
</protein>
<reference evidence="3" key="1">
    <citation type="submission" date="2017-06" db="EMBL/GenBank/DDBJ databases">
        <title>Capnocytophaga spp. assemblies.</title>
        <authorList>
            <person name="Gulvik C.A."/>
        </authorList>
    </citation>
    <scope>NUCLEOTIDE SEQUENCE [LARGE SCALE GENOMIC DNA]</scope>
    <source>
        <strain evidence="3">H1496</strain>
    </source>
</reference>
<dbReference type="Proteomes" id="UP000217250">
    <property type="component" value="Chromosome"/>
</dbReference>
<sequence length="151" mass="17068">METKVTDIELRKKQLIAEEKEYWMVVGGLGVLIGLVAGLVLWIAGVVPWWGASLILVATVAYSSYTDVIGKRSGDRIQAIQDEAGFAALKQRDQERERVRKGAFWLIFAGMFAFGLYLFSQYTDAALGMIIVFTYFGVCFLIARYLWRKLL</sequence>
<keyword evidence="1" id="KW-0812">Transmembrane</keyword>
<dbReference type="EMBL" id="CP022386">
    <property type="protein sequence ID" value="ATA87850.1"/>
    <property type="molecule type" value="Genomic_DNA"/>
</dbReference>
<keyword evidence="1" id="KW-0472">Membrane</keyword>
<feature type="transmembrane region" description="Helical" evidence="1">
    <location>
        <begin position="102"/>
        <end position="119"/>
    </location>
</feature>
<gene>
    <name evidence="2" type="ORF">CGC50_12375</name>
</gene>
<evidence type="ECO:0000256" key="1">
    <source>
        <dbReference type="SAM" id="Phobius"/>
    </source>
</evidence>
<dbReference type="GeneID" id="84809331"/>
<proteinExistence type="predicted"/>
<dbReference type="KEGG" id="cgh:CGC50_12375"/>
<dbReference type="AlphaFoldDB" id="A0A250FRV5"/>
<feature type="transmembrane region" description="Helical" evidence="1">
    <location>
        <begin position="125"/>
        <end position="147"/>
    </location>
</feature>
<feature type="transmembrane region" description="Helical" evidence="1">
    <location>
        <begin position="49"/>
        <end position="68"/>
    </location>
</feature>
<organism evidence="2 3">
    <name type="scientific">Capnocytophaga gingivalis</name>
    <dbReference type="NCBI Taxonomy" id="1017"/>
    <lineage>
        <taxon>Bacteria</taxon>
        <taxon>Pseudomonadati</taxon>
        <taxon>Bacteroidota</taxon>
        <taxon>Flavobacteriia</taxon>
        <taxon>Flavobacteriales</taxon>
        <taxon>Flavobacteriaceae</taxon>
        <taxon>Capnocytophaga</taxon>
    </lineage>
</organism>
<accession>A0A250FRV5</accession>
<keyword evidence="1" id="KW-1133">Transmembrane helix</keyword>
<evidence type="ECO:0000313" key="3">
    <source>
        <dbReference type="Proteomes" id="UP000217250"/>
    </source>
</evidence>
<evidence type="ECO:0000313" key="2">
    <source>
        <dbReference type="EMBL" id="ATA87850.1"/>
    </source>
</evidence>
<feature type="transmembrane region" description="Helical" evidence="1">
    <location>
        <begin position="21"/>
        <end position="43"/>
    </location>
</feature>
<name>A0A250FRV5_9FLAO</name>
<dbReference type="RefSeq" id="WP_095911046.1">
    <property type="nucleotide sequence ID" value="NZ_CP022386.1"/>
</dbReference>